<feature type="region of interest" description="Disordered" evidence="1">
    <location>
        <begin position="1"/>
        <end position="32"/>
    </location>
</feature>
<evidence type="ECO:0000313" key="2">
    <source>
        <dbReference type="EMBL" id="GBG05676.1"/>
    </source>
</evidence>
<gene>
    <name evidence="2" type="ORF">PAT3040_00160</name>
</gene>
<organism evidence="2 3">
    <name type="scientific">Paenibacillus agaridevorans</name>
    <dbReference type="NCBI Taxonomy" id="171404"/>
    <lineage>
        <taxon>Bacteria</taxon>
        <taxon>Bacillati</taxon>
        <taxon>Bacillota</taxon>
        <taxon>Bacilli</taxon>
        <taxon>Bacillales</taxon>
        <taxon>Paenibacillaceae</taxon>
        <taxon>Paenibacillus</taxon>
    </lineage>
</organism>
<comment type="caution">
    <text evidence="2">The sequence shown here is derived from an EMBL/GenBank/DDBJ whole genome shotgun (WGS) entry which is preliminary data.</text>
</comment>
<keyword evidence="3" id="KW-1185">Reference proteome</keyword>
<dbReference type="PANTHER" id="PTHR43649:SF12">
    <property type="entry name" value="DIACETYLCHITOBIOSE BINDING PROTEIN DASA"/>
    <property type="match status" value="1"/>
</dbReference>
<dbReference type="Proteomes" id="UP000245202">
    <property type="component" value="Unassembled WGS sequence"/>
</dbReference>
<accession>A0A2R5EGJ0</accession>
<dbReference type="InterPro" id="IPR006059">
    <property type="entry name" value="SBP"/>
</dbReference>
<dbReference type="SUPFAM" id="SSF53850">
    <property type="entry name" value="Periplasmic binding protein-like II"/>
    <property type="match status" value="1"/>
</dbReference>
<evidence type="ECO:0000313" key="3">
    <source>
        <dbReference type="Proteomes" id="UP000245202"/>
    </source>
</evidence>
<dbReference type="InterPro" id="IPR050490">
    <property type="entry name" value="Bact_solute-bd_prot1"/>
</dbReference>
<reference evidence="2 3" key="1">
    <citation type="submission" date="2017-08" db="EMBL/GenBank/DDBJ databases">
        <title>Substantial Increase in Enzyme Production by Combined Drug-Resistance Mutations in Paenibacillus agaridevorans.</title>
        <authorList>
            <person name="Tanaka Y."/>
            <person name="Funane K."/>
            <person name="Hosaka T."/>
            <person name="Shiwa Y."/>
            <person name="Fujita N."/>
            <person name="Miyazaki T."/>
            <person name="Yoshikawa H."/>
            <person name="Murakami K."/>
            <person name="Kasahara K."/>
            <person name="Inaoka T."/>
            <person name="Hiraga Y."/>
            <person name="Ochi K."/>
        </authorList>
    </citation>
    <scope>NUCLEOTIDE SEQUENCE [LARGE SCALE GENOMIC DNA]</scope>
    <source>
        <strain evidence="2 3">T-3040</strain>
    </source>
</reference>
<dbReference type="EMBL" id="BDQX01000016">
    <property type="protein sequence ID" value="GBG05676.1"/>
    <property type="molecule type" value="Genomic_DNA"/>
</dbReference>
<dbReference type="Gene3D" id="3.40.190.10">
    <property type="entry name" value="Periplasmic binding protein-like II"/>
    <property type="match status" value="2"/>
</dbReference>
<evidence type="ECO:0008006" key="4">
    <source>
        <dbReference type="Google" id="ProtNLM"/>
    </source>
</evidence>
<name>A0A2R5EGJ0_9BACL</name>
<dbReference type="AlphaFoldDB" id="A0A2R5EGJ0"/>
<dbReference type="PANTHER" id="PTHR43649">
    <property type="entry name" value="ARABINOSE-BINDING PROTEIN-RELATED"/>
    <property type="match status" value="1"/>
</dbReference>
<proteinExistence type="predicted"/>
<feature type="compositionally biased region" description="Polar residues" evidence="1">
    <location>
        <begin position="1"/>
        <end position="24"/>
    </location>
</feature>
<dbReference type="Pfam" id="PF01547">
    <property type="entry name" value="SBP_bac_1"/>
    <property type="match status" value="1"/>
</dbReference>
<protein>
    <recommendedName>
        <fullName evidence="4">ABC transporter substrate-binding protein</fullName>
    </recommendedName>
</protein>
<sequence length="529" mass="58773">MLAACSGNNNTKPEGTNGPSTPADTSKPALLNDTGFPIVNEPVTMSAMVMLSPAQPPDWNEIRVWQEYEKMTGIRMEWDGYTSADMTEKRNLALASNELPDVFFRTRMPDSDVDKYGADGSLMKLNDLIDQYAPNFKAVMEKYPDVRKGLETADGSIYAMPSLTDSPSIEITRKLFLNQSWLEKAGKSMPKTTDELYETLKAFRDGDMNDNGQADEVPLTADSLDELTQVLRGAFGLGNRGTGNGNWDVDPETGKLRFFPISDAYKQLLTYMNKLYTEKLIDQEIFTNTGAKVLAMNEQNQLGSFSFGNVIGRANTNADDYAGLDQALVGPAGEQLYTSARGHFGSKGAFMISSSNKHPEAAMRWIDYFYSEEGIRMLYLGIEGESYGKNAEGQYDFLPEIVSNIPEGSSFDQVVSKYVPYAGGSLPTLILEDYFKGGETQPSAKAAAEKLSPYLPDELWAPFGFTAEEADEKQALETDIYAMVSQRTAEFVQGKTSLDEFDKYVEQIKRMGLERLQEIYGAAYERYTK</sequence>
<evidence type="ECO:0000256" key="1">
    <source>
        <dbReference type="SAM" id="MobiDB-lite"/>
    </source>
</evidence>